<organism evidence="2 3">
    <name type="scientific">Collybiopsis confluens</name>
    <dbReference type="NCBI Taxonomy" id="2823264"/>
    <lineage>
        <taxon>Eukaryota</taxon>
        <taxon>Fungi</taxon>
        <taxon>Dikarya</taxon>
        <taxon>Basidiomycota</taxon>
        <taxon>Agaricomycotina</taxon>
        <taxon>Agaricomycetes</taxon>
        <taxon>Agaricomycetidae</taxon>
        <taxon>Agaricales</taxon>
        <taxon>Marasmiineae</taxon>
        <taxon>Omphalotaceae</taxon>
        <taxon>Collybiopsis</taxon>
    </lineage>
</organism>
<dbReference type="Proteomes" id="UP000518752">
    <property type="component" value="Unassembled WGS sequence"/>
</dbReference>
<proteinExistence type="predicted"/>
<dbReference type="AlphaFoldDB" id="A0A8H5HGR8"/>
<evidence type="ECO:0000256" key="1">
    <source>
        <dbReference type="SAM" id="MobiDB-lite"/>
    </source>
</evidence>
<keyword evidence="3" id="KW-1185">Reference proteome</keyword>
<evidence type="ECO:0000313" key="2">
    <source>
        <dbReference type="EMBL" id="KAF5382909.1"/>
    </source>
</evidence>
<feature type="compositionally biased region" description="Acidic residues" evidence="1">
    <location>
        <begin position="61"/>
        <end position="76"/>
    </location>
</feature>
<evidence type="ECO:0000313" key="3">
    <source>
        <dbReference type="Proteomes" id="UP000518752"/>
    </source>
</evidence>
<sequence length="207" mass="23241">MLKRRASSPLLSSSNVPLVSDPTPLDKMRETKRRRVQPPVLNGQLRGWGNHQDIFLHQPLDDEDDDGEEDVFEDDPSSDLVASMADSPYKSANDFLNELHALQRHRLLFASQSNSQSSYSRRSTLEPLISEPHALPHQFFPSDNALHAKPTLVGRNDTERALPALDSGRLQAPDAVKGNYEDMNRLLGSIVLSRRRELDPDSERNGP</sequence>
<feature type="region of interest" description="Disordered" evidence="1">
    <location>
        <begin position="57"/>
        <end position="76"/>
    </location>
</feature>
<protein>
    <submittedName>
        <fullName evidence="2">Uncharacterized protein</fullName>
    </submittedName>
</protein>
<dbReference type="OrthoDB" id="3262473at2759"/>
<reference evidence="2 3" key="1">
    <citation type="journal article" date="2020" name="ISME J.">
        <title>Uncovering the hidden diversity of litter-decomposition mechanisms in mushroom-forming fungi.</title>
        <authorList>
            <person name="Floudas D."/>
            <person name="Bentzer J."/>
            <person name="Ahren D."/>
            <person name="Johansson T."/>
            <person name="Persson P."/>
            <person name="Tunlid A."/>
        </authorList>
    </citation>
    <scope>NUCLEOTIDE SEQUENCE [LARGE SCALE GENOMIC DNA]</scope>
    <source>
        <strain evidence="2 3">CBS 406.79</strain>
    </source>
</reference>
<accession>A0A8H5HGR8</accession>
<name>A0A8H5HGR8_9AGAR</name>
<feature type="compositionally biased region" description="Low complexity" evidence="1">
    <location>
        <begin position="7"/>
        <end position="20"/>
    </location>
</feature>
<feature type="region of interest" description="Disordered" evidence="1">
    <location>
        <begin position="1"/>
        <end position="47"/>
    </location>
</feature>
<gene>
    <name evidence="2" type="ORF">D9757_006320</name>
</gene>
<dbReference type="EMBL" id="JAACJN010000049">
    <property type="protein sequence ID" value="KAF5382909.1"/>
    <property type="molecule type" value="Genomic_DNA"/>
</dbReference>
<comment type="caution">
    <text evidence="2">The sequence shown here is derived from an EMBL/GenBank/DDBJ whole genome shotgun (WGS) entry which is preliminary data.</text>
</comment>